<dbReference type="PANTHER" id="PTHR45125">
    <property type="entry name" value="F21J9.4-RELATED"/>
    <property type="match status" value="1"/>
</dbReference>
<feature type="compositionally biased region" description="Basic and acidic residues" evidence="1">
    <location>
        <begin position="301"/>
        <end position="318"/>
    </location>
</feature>
<dbReference type="Pfam" id="PF14303">
    <property type="entry name" value="NAM-associated"/>
    <property type="match status" value="1"/>
</dbReference>
<evidence type="ECO:0000313" key="4">
    <source>
        <dbReference type="Proteomes" id="UP000479710"/>
    </source>
</evidence>
<dbReference type="InterPro" id="IPR029466">
    <property type="entry name" value="NAM-associated_C"/>
</dbReference>
<gene>
    <name evidence="3" type="ORF">E2562_037197</name>
</gene>
<feature type="compositionally biased region" description="Polar residues" evidence="1">
    <location>
        <begin position="280"/>
        <end position="295"/>
    </location>
</feature>
<protein>
    <recommendedName>
        <fullName evidence="2">No apical meristem-associated C-terminal domain-containing protein</fullName>
    </recommendedName>
</protein>
<feature type="region of interest" description="Disordered" evidence="1">
    <location>
        <begin position="280"/>
        <end position="335"/>
    </location>
</feature>
<keyword evidence="4" id="KW-1185">Reference proteome</keyword>
<accession>A0A6G1DAV6</accession>
<dbReference type="AlphaFoldDB" id="A0A6G1DAV6"/>
<feature type="compositionally biased region" description="Basic residues" evidence="1">
    <location>
        <begin position="138"/>
        <end position="150"/>
    </location>
</feature>
<dbReference type="PROSITE" id="PS51257">
    <property type="entry name" value="PROKAR_LIPOPROTEIN"/>
    <property type="match status" value="1"/>
</dbReference>
<name>A0A6G1DAV6_9ORYZ</name>
<reference evidence="3 4" key="1">
    <citation type="submission" date="2019-11" db="EMBL/GenBank/DDBJ databases">
        <title>Whole genome sequence of Oryza granulata.</title>
        <authorList>
            <person name="Li W."/>
        </authorList>
    </citation>
    <scope>NUCLEOTIDE SEQUENCE [LARGE SCALE GENOMIC DNA]</scope>
    <source>
        <strain evidence="4">cv. Menghai</strain>
        <tissue evidence="3">Leaf</tissue>
    </source>
</reference>
<feature type="compositionally biased region" description="Polar residues" evidence="1">
    <location>
        <begin position="91"/>
        <end position="128"/>
    </location>
</feature>
<feature type="region of interest" description="Disordered" evidence="1">
    <location>
        <begin position="91"/>
        <end position="151"/>
    </location>
</feature>
<evidence type="ECO:0000259" key="2">
    <source>
        <dbReference type="Pfam" id="PF14303"/>
    </source>
</evidence>
<evidence type="ECO:0000313" key="3">
    <source>
        <dbReference type="EMBL" id="KAF0909571.1"/>
    </source>
</evidence>
<feature type="domain" description="No apical meristem-associated C-terminal" evidence="2">
    <location>
        <begin position="255"/>
        <end position="367"/>
    </location>
</feature>
<comment type="caution">
    <text evidence="3">The sequence shown here is derived from an EMBL/GenBank/DDBJ whole genome shotgun (WGS) entry which is preliminary data.</text>
</comment>
<organism evidence="3 4">
    <name type="scientific">Oryza meyeriana var. granulata</name>
    <dbReference type="NCBI Taxonomy" id="110450"/>
    <lineage>
        <taxon>Eukaryota</taxon>
        <taxon>Viridiplantae</taxon>
        <taxon>Streptophyta</taxon>
        <taxon>Embryophyta</taxon>
        <taxon>Tracheophyta</taxon>
        <taxon>Spermatophyta</taxon>
        <taxon>Magnoliopsida</taxon>
        <taxon>Liliopsida</taxon>
        <taxon>Poales</taxon>
        <taxon>Poaceae</taxon>
        <taxon>BOP clade</taxon>
        <taxon>Oryzoideae</taxon>
        <taxon>Oryzeae</taxon>
        <taxon>Oryzinae</taxon>
        <taxon>Oryza</taxon>
        <taxon>Oryza meyeriana</taxon>
    </lineage>
</organism>
<evidence type="ECO:0000256" key="1">
    <source>
        <dbReference type="SAM" id="MobiDB-lite"/>
    </source>
</evidence>
<dbReference type="OrthoDB" id="2507178at2759"/>
<dbReference type="Proteomes" id="UP000479710">
    <property type="component" value="Unassembled WGS sequence"/>
</dbReference>
<sequence>MSLSLRSSLLHSAQVSSACRPVSPSGSARQKKAHARDLAICACHAAQTAAPATHTSYMTMDKSFGGSSGRDGESEEIFGANQWAFGFSAALQSSDVPPNPQSNMHGSSQMSCPPMNGQPSQGFSIDNNHGSEDPPSLKSHRVEKKKKVSRRGTAFTKEEDMVVCSAFLNISKDPISGVNQTSGGYYKRMHDYFNEHKPEGSNRSQIAIQHRWALIQKAMNKFCGHKASVDRLNESGKNEQDRIDDAVQMYEKTEPFTFMHCWKLLRNEAKWNNRFLELNNSTSPDRMSPPSTQGHTVAGHAESRNENVDIARPAGRDSAKRRRSKSFAETSSSSTAVEVLQWFHEKSEKTELKQDQQMVEILSRKNEKN</sequence>
<proteinExistence type="predicted"/>
<dbReference type="PANTHER" id="PTHR45125:SF40">
    <property type="entry name" value="OS06G0117800 PROTEIN"/>
    <property type="match status" value="1"/>
</dbReference>
<dbReference type="EMBL" id="SPHZ02000007">
    <property type="protein sequence ID" value="KAF0909571.1"/>
    <property type="molecule type" value="Genomic_DNA"/>
</dbReference>